<organism evidence="2 3">
    <name type="scientific">SAR86 cluster bacterium</name>
    <dbReference type="NCBI Taxonomy" id="2030880"/>
    <lineage>
        <taxon>Bacteria</taxon>
        <taxon>Pseudomonadati</taxon>
        <taxon>Pseudomonadota</taxon>
        <taxon>Gammaproteobacteria</taxon>
        <taxon>SAR86 cluster</taxon>
    </lineage>
</organism>
<dbReference type="Pfam" id="PF20101">
    <property type="entry name" value="DUF6491"/>
    <property type="match status" value="1"/>
</dbReference>
<evidence type="ECO:0000256" key="1">
    <source>
        <dbReference type="SAM" id="SignalP"/>
    </source>
</evidence>
<dbReference type="AlphaFoldDB" id="A0A973AAR5"/>
<feature type="signal peptide" evidence="1">
    <location>
        <begin position="1"/>
        <end position="31"/>
    </location>
</feature>
<reference evidence="2" key="1">
    <citation type="submission" date="2020-05" db="EMBL/GenBank/DDBJ databases">
        <title>Sulfur intermediates as new biogeochemical hubs in an aquatic model microbial ecosystem.</title>
        <authorList>
            <person name="Vigneron A."/>
        </authorList>
    </citation>
    <scope>NUCLEOTIDE SEQUENCE</scope>
    <source>
        <strain evidence="2">Bin.250</strain>
    </source>
</reference>
<gene>
    <name evidence="2" type="ORF">HQ497_11775</name>
</gene>
<dbReference type="EMBL" id="JABMOJ010000446">
    <property type="protein sequence ID" value="NQV66031.1"/>
    <property type="molecule type" value="Genomic_DNA"/>
</dbReference>
<proteinExistence type="predicted"/>
<evidence type="ECO:0000313" key="2">
    <source>
        <dbReference type="EMBL" id="NQV66031.1"/>
    </source>
</evidence>
<protein>
    <submittedName>
        <fullName evidence="2">Uncharacterized protein</fullName>
    </submittedName>
</protein>
<keyword evidence="1" id="KW-0732">Signal</keyword>
<accession>A0A973AAR5</accession>
<feature type="chain" id="PRO_5038135497" evidence="1">
    <location>
        <begin position="32"/>
        <end position="142"/>
    </location>
</feature>
<dbReference type="InterPro" id="IPR045500">
    <property type="entry name" value="DUF6491"/>
</dbReference>
<sequence>MIEILLTKRLRLSLLALLLCAPLTTISAASAELDLVQQEAMPAAKRCVSLMRVDRTDVVDDKNILFYMQGEEIYLNRLSHRCPGLNSRQAFMYRTSAGQLCDVDTITVLNNLGFGFSPGIACGLGRFYPITEEAARELKAQK</sequence>
<dbReference type="Proteomes" id="UP000754644">
    <property type="component" value="Unassembled WGS sequence"/>
</dbReference>
<name>A0A973AAR5_9GAMM</name>
<comment type="caution">
    <text evidence="2">The sequence shown here is derived from an EMBL/GenBank/DDBJ whole genome shotgun (WGS) entry which is preliminary data.</text>
</comment>
<evidence type="ECO:0000313" key="3">
    <source>
        <dbReference type="Proteomes" id="UP000754644"/>
    </source>
</evidence>